<dbReference type="EMBL" id="JAPHEG010000006">
    <property type="protein sequence ID" value="MDF2954064.1"/>
    <property type="molecule type" value="Genomic_DNA"/>
</dbReference>
<evidence type="ECO:0000256" key="4">
    <source>
        <dbReference type="ARBA" id="ARBA00022723"/>
    </source>
</evidence>
<evidence type="ECO:0000256" key="2">
    <source>
        <dbReference type="ARBA" id="ARBA00006706"/>
    </source>
</evidence>
<keyword evidence="5" id="KW-0460">Magnesium</keyword>
<dbReference type="PROSITE" id="PS00444">
    <property type="entry name" value="POLYPRENYL_SYNTHASE_2"/>
    <property type="match status" value="1"/>
</dbReference>
<gene>
    <name evidence="7" type="ORF">OD816_001309</name>
</gene>
<comment type="caution">
    <text evidence="7">The sequence shown here is derived from an EMBL/GenBank/DDBJ whole genome shotgun (WGS) entry which is preliminary data.</text>
</comment>
<dbReference type="PROSITE" id="PS00723">
    <property type="entry name" value="POLYPRENYL_SYNTHASE_1"/>
    <property type="match status" value="1"/>
</dbReference>
<comment type="cofactor">
    <cofactor evidence="1">
        <name>Mg(2+)</name>
        <dbReference type="ChEBI" id="CHEBI:18420"/>
    </cofactor>
</comment>
<accession>A0AAE3P664</accession>
<dbReference type="GO" id="GO:0004659">
    <property type="term" value="F:prenyltransferase activity"/>
    <property type="evidence" value="ECO:0007669"/>
    <property type="project" value="InterPro"/>
</dbReference>
<dbReference type="Gene3D" id="1.10.600.10">
    <property type="entry name" value="Farnesyl Diphosphate Synthase"/>
    <property type="match status" value="1"/>
</dbReference>
<evidence type="ECO:0000256" key="6">
    <source>
        <dbReference type="RuleBase" id="RU004466"/>
    </source>
</evidence>
<dbReference type="PANTHER" id="PTHR12001">
    <property type="entry name" value="GERANYLGERANYL PYROPHOSPHATE SYNTHASE"/>
    <property type="match status" value="1"/>
</dbReference>
<dbReference type="AlphaFoldDB" id="A0AAE3P664"/>
<dbReference type="Pfam" id="PF00348">
    <property type="entry name" value="polyprenyl_synt"/>
    <property type="match status" value="1"/>
</dbReference>
<evidence type="ECO:0000313" key="7">
    <source>
        <dbReference type="EMBL" id="MDF2954064.1"/>
    </source>
</evidence>
<keyword evidence="4" id="KW-0479">Metal-binding</keyword>
<dbReference type="SUPFAM" id="SSF48576">
    <property type="entry name" value="Terpenoid synthases"/>
    <property type="match status" value="1"/>
</dbReference>
<dbReference type="InterPro" id="IPR000092">
    <property type="entry name" value="Polyprenyl_synt"/>
</dbReference>
<dbReference type="GO" id="GO:0008299">
    <property type="term" value="P:isoprenoid biosynthetic process"/>
    <property type="evidence" value="ECO:0007669"/>
    <property type="project" value="InterPro"/>
</dbReference>
<dbReference type="PANTHER" id="PTHR12001:SF69">
    <property type="entry name" value="ALL TRANS-POLYPRENYL-DIPHOSPHATE SYNTHASE PDSS1"/>
    <property type="match status" value="1"/>
</dbReference>
<dbReference type="InterPro" id="IPR008949">
    <property type="entry name" value="Isoprenoid_synthase_dom_sf"/>
</dbReference>
<evidence type="ECO:0000256" key="5">
    <source>
        <dbReference type="ARBA" id="ARBA00022842"/>
    </source>
</evidence>
<evidence type="ECO:0000313" key="8">
    <source>
        <dbReference type="Proteomes" id="UP001144110"/>
    </source>
</evidence>
<sequence length="328" mass="37373">MNNFNPLEIIKSELNLIENTLKTYLDSQHSFINQVSKYIIFSGGKRIRPLLTILSAKLFLNNPINKEALESLYRTSILFEYLHAATLLHDDVVDDAQFRRGRRAAKNLWGNQATILVGDYLYAKALRIASLLENPKVMNVITQTTLLMSEGEVLQLINLDNHNLTESEYEEVIFRKTAVLISACCEVGAILGGAKPNECLLLKNFGKYLGLAFQIVDDLLDYLSEETGKDLGKDFKEGKVTLPVIYALKSAEKEEKNKLLSLFKTPNPTQEDFETAKKIIEKNKGFVKSKEKAQHYITLAKKCLKELPNNLYKYLLLFISDYLLERKK</sequence>
<dbReference type="GO" id="GO:0046872">
    <property type="term" value="F:metal ion binding"/>
    <property type="evidence" value="ECO:0007669"/>
    <property type="project" value="UniProtKB-KW"/>
</dbReference>
<dbReference type="InterPro" id="IPR033749">
    <property type="entry name" value="Polyprenyl_synt_CS"/>
</dbReference>
<evidence type="ECO:0000256" key="1">
    <source>
        <dbReference type="ARBA" id="ARBA00001946"/>
    </source>
</evidence>
<comment type="similarity">
    <text evidence="2 6">Belongs to the FPP/GGPP synthase family.</text>
</comment>
<protein>
    <submittedName>
        <fullName evidence="7">Geranylgeranyl pyrophosphate synthase</fullName>
    </submittedName>
</protein>
<proteinExistence type="inferred from homology"/>
<organism evidence="7 8">
    <name type="scientific">Candidatus Thermodesulfobacterium syntrophicum</name>
    <dbReference type="NCBI Taxonomy" id="3060442"/>
    <lineage>
        <taxon>Bacteria</taxon>
        <taxon>Pseudomonadati</taxon>
        <taxon>Thermodesulfobacteriota</taxon>
        <taxon>Thermodesulfobacteria</taxon>
        <taxon>Thermodesulfobacteriales</taxon>
        <taxon>Thermodesulfobacteriaceae</taxon>
        <taxon>Thermodesulfobacterium</taxon>
    </lineage>
</organism>
<dbReference type="CDD" id="cd00685">
    <property type="entry name" value="Trans_IPPS_HT"/>
    <property type="match status" value="1"/>
</dbReference>
<keyword evidence="3 6" id="KW-0808">Transferase</keyword>
<reference evidence="7" key="1">
    <citation type="submission" date="2022-11" db="EMBL/GenBank/DDBJ databases">
        <title>Candidatus Alkanophaga archaea from heated hydrothermal vent sediment oxidize petroleum alkanes.</title>
        <authorList>
            <person name="Zehnle H."/>
            <person name="Laso-Perez R."/>
            <person name="Lipp J."/>
            <person name="Teske A."/>
            <person name="Wegener G."/>
        </authorList>
    </citation>
    <scope>NUCLEOTIDE SEQUENCE</scope>
    <source>
        <strain evidence="7">MCA70</strain>
    </source>
</reference>
<evidence type="ECO:0000256" key="3">
    <source>
        <dbReference type="ARBA" id="ARBA00022679"/>
    </source>
</evidence>
<dbReference type="Proteomes" id="UP001144110">
    <property type="component" value="Unassembled WGS sequence"/>
</dbReference>
<dbReference type="SFLD" id="SFLDS00005">
    <property type="entry name" value="Isoprenoid_Synthase_Type_I"/>
    <property type="match status" value="1"/>
</dbReference>
<name>A0AAE3P664_9BACT</name>